<dbReference type="EMBL" id="VXIS01000076">
    <property type="protein sequence ID" value="KAA8907678.1"/>
    <property type="molecule type" value="Genomic_DNA"/>
</dbReference>
<reference evidence="2 3" key="1">
    <citation type="submission" date="2019-09" db="EMBL/GenBank/DDBJ databases">
        <title>Draft genome of the ectomycorrhizal ascomycete Sphaerosporella brunnea.</title>
        <authorList>
            <consortium name="DOE Joint Genome Institute"/>
            <person name="Benucci G.M."/>
            <person name="Marozzi G."/>
            <person name="Antonielli L."/>
            <person name="Sanchez S."/>
            <person name="Marco P."/>
            <person name="Wang X."/>
            <person name="Falini L.B."/>
            <person name="Barry K."/>
            <person name="Haridas S."/>
            <person name="Lipzen A."/>
            <person name="Labutti K."/>
            <person name="Grigoriev I.V."/>
            <person name="Murat C."/>
            <person name="Martin F."/>
            <person name="Albertini E."/>
            <person name="Donnini D."/>
            <person name="Bonito G."/>
        </authorList>
    </citation>
    <scope>NUCLEOTIDE SEQUENCE [LARGE SCALE GENOMIC DNA]</scope>
    <source>
        <strain evidence="2 3">Sb_GMNB300</strain>
    </source>
</reference>
<feature type="coiled-coil region" evidence="1">
    <location>
        <begin position="234"/>
        <end position="268"/>
    </location>
</feature>
<comment type="caution">
    <text evidence="2">The sequence shown here is derived from an EMBL/GenBank/DDBJ whole genome shotgun (WGS) entry which is preliminary data.</text>
</comment>
<gene>
    <name evidence="2" type="ORF">FN846DRAFT_906507</name>
</gene>
<keyword evidence="1" id="KW-0175">Coiled coil</keyword>
<evidence type="ECO:0000313" key="2">
    <source>
        <dbReference type="EMBL" id="KAA8907678.1"/>
    </source>
</evidence>
<dbReference type="AlphaFoldDB" id="A0A5J5EYP2"/>
<dbReference type="Proteomes" id="UP000326924">
    <property type="component" value="Unassembled WGS sequence"/>
</dbReference>
<keyword evidence="3" id="KW-1185">Reference proteome</keyword>
<evidence type="ECO:0000256" key="1">
    <source>
        <dbReference type="SAM" id="Coils"/>
    </source>
</evidence>
<name>A0A5J5EYP2_9PEZI</name>
<accession>A0A5J5EYP2</accession>
<evidence type="ECO:0000313" key="3">
    <source>
        <dbReference type="Proteomes" id="UP000326924"/>
    </source>
</evidence>
<dbReference type="InParanoid" id="A0A5J5EYP2"/>
<organism evidence="2 3">
    <name type="scientific">Sphaerosporella brunnea</name>
    <dbReference type="NCBI Taxonomy" id="1250544"/>
    <lineage>
        <taxon>Eukaryota</taxon>
        <taxon>Fungi</taxon>
        <taxon>Dikarya</taxon>
        <taxon>Ascomycota</taxon>
        <taxon>Pezizomycotina</taxon>
        <taxon>Pezizomycetes</taxon>
        <taxon>Pezizales</taxon>
        <taxon>Pyronemataceae</taxon>
        <taxon>Sphaerosporella</taxon>
    </lineage>
</organism>
<sequence length="282" mass="30736">MAARTGNRSGFAVLAEATTRDISLIGTKRDGESLQVERTPKRLRNDDQERCDAIDTIGSAIIAQVGLADDAVFRTVTVTGREPAITEVTKALRDALQQYTEPANTQTLTHQEEMNCKRVLREVLVAFTRVCGARAESRTGRSIGSPEQQWIQDAEEAKLLVTYDKYEATVTELSAKDAELTESIQALTDRDTAFAGELATVRADLTAKNTALVNELDTVRSELSAKNTALASELESTKNTVEVLTKKNTELEAKNVELAAAVRTLIKKVDGLTEKVAKLAPQ</sequence>
<protein>
    <submittedName>
        <fullName evidence="2">Uncharacterized protein</fullName>
    </submittedName>
</protein>
<proteinExistence type="predicted"/>